<comment type="caution">
    <text evidence="1">The sequence shown here is derived from an EMBL/GenBank/DDBJ whole genome shotgun (WGS) entry which is preliminary data.</text>
</comment>
<organism evidence="1 2">
    <name type="scientific">Solanum bulbocastanum</name>
    <name type="common">Wild potato</name>
    <dbReference type="NCBI Taxonomy" id="147425"/>
    <lineage>
        <taxon>Eukaryota</taxon>
        <taxon>Viridiplantae</taxon>
        <taxon>Streptophyta</taxon>
        <taxon>Embryophyta</taxon>
        <taxon>Tracheophyta</taxon>
        <taxon>Spermatophyta</taxon>
        <taxon>Magnoliopsida</taxon>
        <taxon>eudicotyledons</taxon>
        <taxon>Gunneridae</taxon>
        <taxon>Pentapetalae</taxon>
        <taxon>asterids</taxon>
        <taxon>lamiids</taxon>
        <taxon>Solanales</taxon>
        <taxon>Solanaceae</taxon>
        <taxon>Solanoideae</taxon>
        <taxon>Solaneae</taxon>
        <taxon>Solanum</taxon>
    </lineage>
</organism>
<reference evidence="1 2" key="1">
    <citation type="submission" date="2024-02" db="EMBL/GenBank/DDBJ databases">
        <title>de novo genome assembly of Solanum bulbocastanum strain 11H21.</title>
        <authorList>
            <person name="Hosaka A.J."/>
        </authorList>
    </citation>
    <scope>NUCLEOTIDE SEQUENCE [LARGE SCALE GENOMIC DNA]</scope>
    <source>
        <tissue evidence="1">Young leaves</tissue>
    </source>
</reference>
<name>A0AAN8Y7I1_SOLBU</name>
<dbReference type="Proteomes" id="UP001371456">
    <property type="component" value="Unassembled WGS sequence"/>
</dbReference>
<dbReference type="EMBL" id="JBANQN010000008">
    <property type="protein sequence ID" value="KAK6782229.1"/>
    <property type="molecule type" value="Genomic_DNA"/>
</dbReference>
<evidence type="ECO:0000313" key="2">
    <source>
        <dbReference type="Proteomes" id="UP001371456"/>
    </source>
</evidence>
<proteinExistence type="predicted"/>
<gene>
    <name evidence="1" type="ORF">RDI58_020025</name>
</gene>
<evidence type="ECO:0000313" key="1">
    <source>
        <dbReference type="EMBL" id="KAK6782229.1"/>
    </source>
</evidence>
<keyword evidence="2" id="KW-1185">Reference proteome</keyword>
<sequence>MGNAEKLMNQIMELKFTPKSLQCQAQKYEKDEKSEKFRVKNSIEKGKDDDDQQVNNLDCKITGVFTQQRESTENVGDDGFIRVSICEYGGSS</sequence>
<protein>
    <submittedName>
        <fullName evidence="1">Uncharacterized protein</fullName>
    </submittedName>
</protein>
<accession>A0AAN8Y7I1</accession>
<dbReference type="AlphaFoldDB" id="A0AAN8Y7I1"/>